<keyword evidence="13" id="KW-0675">Receptor</keyword>
<keyword evidence="4 8" id="KW-0812">Transmembrane</keyword>
<keyword evidence="14" id="KW-1185">Reference proteome</keyword>
<dbReference type="GO" id="GO:0044718">
    <property type="term" value="P:siderophore transmembrane transport"/>
    <property type="evidence" value="ECO:0007669"/>
    <property type="project" value="TreeGrafter"/>
</dbReference>
<evidence type="ECO:0000256" key="7">
    <source>
        <dbReference type="ARBA" id="ARBA00023237"/>
    </source>
</evidence>
<reference evidence="13 14" key="1">
    <citation type="submission" date="2020-08" db="EMBL/GenBank/DDBJ databases">
        <title>Genomic Encyclopedia of Type Strains, Phase IV (KMG-IV): sequencing the most valuable type-strain genomes for metagenomic binning, comparative biology and taxonomic classification.</title>
        <authorList>
            <person name="Goeker M."/>
        </authorList>
    </citation>
    <scope>NUCLEOTIDE SEQUENCE [LARGE SCALE GENOMIC DNA]</scope>
    <source>
        <strain evidence="13 14">DSM 100044</strain>
    </source>
</reference>
<keyword evidence="2 8" id="KW-0813">Transport</keyword>
<evidence type="ECO:0000256" key="9">
    <source>
        <dbReference type="RuleBase" id="RU003357"/>
    </source>
</evidence>
<proteinExistence type="inferred from homology"/>
<dbReference type="RefSeq" id="WP_184060234.1">
    <property type="nucleotide sequence ID" value="NZ_JACIJK010000013.1"/>
</dbReference>
<dbReference type="PANTHER" id="PTHR30069:SF40">
    <property type="entry name" value="TONB-DEPENDENT RECEPTOR NMB0964-RELATED"/>
    <property type="match status" value="1"/>
</dbReference>
<dbReference type="AlphaFoldDB" id="A0A7W9BGH4"/>
<evidence type="ECO:0000313" key="13">
    <source>
        <dbReference type="EMBL" id="MBB5716718.1"/>
    </source>
</evidence>
<evidence type="ECO:0000256" key="5">
    <source>
        <dbReference type="ARBA" id="ARBA00023077"/>
    </source>
</evidence>
<protein>
    <submittedName>
        <fullName evidence="13">Iron complex outermembrane receptor protein</fullName>
    </submittedName>
</protein>
<dbReference type="Pfam" id="PF07715">
    <property type="entry name" value="Plug"/>
    <property type="match status" value="1"/>
</dbReference>
<dbReference type="Proteomes" id="UP000546200">
    <property type="component" value="Unassembled WGS sequence"/>
</dbReference>
<feature type="signal peptide" evidence="10">
    <location>
        <begin position="1"/>
        <end position="22"/>
    </location>
</feature>
<accession>A0A7W9BGH4</accession>
<keyword evidence="5 9" id="KW-0798">TonB box</keyword>
<dbReference type="SUPFAM" id="SSF56935">
    <property type="entry name" value="Porins"/>
    <property type="match status" value="1"/>
</dbReference>
<dbReference type="Gene3D" id="2.170.130.10">
    <property type="entry name" value="TonB-dependent receptor, plug domain"/>
    <property type="match status" value="1"/>
</dbReference>
<dbReference type="InterPro" id="IPR037066">
    <property type="entry name" value="Plug_dom_sf"/>
</dbReference>
<dbReference type="GO" id="GO:0009279">
    <property type="term" value="C:cell outer membrane"/>
    <property type="evidence" value="ECO:0007669"/>
    <property type="project" value="UniProtKB-SubCell"/>
</dbReference>
<dbReference type="Pfam" id="PF00593">
    <property type="entry name" value="TonB_dep_Rec_b-barrel"/>
    <property type="match status" value="1"/>
</dbReference>
<organism evidence="13 14">
    <name type="scientific">Sphingomonas aerophila</name>
    <dbReference type="NCBI Taxonomy" id="1344948"/>
    <lineage>
        <taxon>Bacteria</taxon>
        <taxon>Pseudomonadati</taxon>
        <taxon>Pseudomonadota</taxon>
        <taxon>Alphaproteobacteria</taxon>
        <taxon>Sphingomonadales</taxon>
        <taxon>Sphingomonadaceae</taxon>
        <taxon>Sphingomonas</taxon>
    </lineage>
</organism>
<evidence type="ECO:0000256" key="1">
    <source>
        <dbReference type="ARBA" id="ARBA00004571"/>
    </source>
</evidence>
<gene>
    <name evidence="13" type="ORF">FHS94_003590</name>
</gene>
<evidence type="ECO:0000256" key="10">
    <source>
        <dbReference type="SAM" id="SignalP"/>
    </source>
</evidence>
<dbReference type="GO" id="GO:0015344">
    <property type="term" value="F:siderophore uptake transmembrane transporter activity"/>
    <property type="evidence" value="ECO:0007669"/>
    <property type="project" value="TreeGrafter"/>
</dbReference>
<dbReference type="Gene3D" id="2.40.170.20">
    <property type="entry name" value="TonB-dependent receptor, beta-barrel domain"/>
    <property type="match status" value="1"/>
</dbReference>
<comment type="similarity">
    <text evidence="8 9">Belongs to the TonB-dependent receptor family.</text>
</comment>
<feature type="domain" description="TonB-dependent receptor plug" evidence="12">
    <location>
        <begin position="62"/>
        <end position="167"/>
    </location>
</feature>
<dbReference type="InterPro" id="IPR000531">
    <property type="entry name" value="Beta-barrel_TonB"/>
</dbReference>
<dbReference type="InterPro" id="IPR036942">
    <property type="entry name" value="Beta-barrel_TonB_sf"/>
</dbReference>
<evidence type="ECO:0000256" key="4">
    <source>
        <dbReference type="ARBA" id="ARBA00022692"/>
    </source>
</evidence>
<dbReference type="PANTHER" id="PTHR30069">
    <property type="entry name" value="TONB-DEPENDENT OUTER MEMBRANE RECEPTOR"/>
    <property type="match status" value="1"/>
</dbReference>
<name>A0A7W9BGH4_9SPHN</name>
<evidence type="ECO:0000256" key="2">
    <source>
        <dbReference type="ARBA" id="ARBA00022448"/>
    </source>
</evidence>
<evidence type="ECO:0000256" key="6">
    <source>
        <dbReference type="ARBA" id="ARBA00023136"/>
    </source>
</evidence>
<dbReference type="EMBL" id="JACIJK010000013">
    <property type="protein sequence ID" value="MBB5716718.1"/>
    <property type="molecule type" value="Genomic_DNA"/>
</dbReference>
<feature type="domain" description="TonB-dependent receptor-like beta-barrel" evidence="11">
    <location>
        <begin position="285"/>
        <end position="695"/>
    </location>
</feature>
<dbReference type="PROSITE" id="PS52016">
    <property type="entry name" value="TONB_DEPENDENT_REC_3"/>
    <property type="match status" value="1"/>
</dbReference>
<evidence type="ECO:0000256" key="8">
    <source>
        <dbReference type="PROSITE-ProRule" id="PRU01360"/>
    </source>
</evidence>
<evidence type="ECO:0000259" key="12">
    <source>
        <dbReference type="Pfam" id="PF07715"/>
    </source>
</evidence>
<keyword evidence="10" id="KW-0732">Signal</keyword>
<dbReference type="InterPro" id="IPR039426">
    <property type="entry name" value="TonB-dep_rcpt-like"/>
</dbReference>
<dbReference type="InterPro" id="IPR012910">
    <property type="entry name" value="Plug_dom"/>
</dbReference>
<keyword evidence="3 8" id="KW-1134">Transmembrane beta strand</keyword>
<comment type="subcellular location">
    <subcellularLocation>
        <location evidence="1 8">Cell outer membrane</location>
        <topology evidence="1 8">Multi-pass membrane protein</topology>
    </subcellularLocation>
</comment>
<evidence type="ECO:0000259" key="11">
    <source>
        <dbReference type="Pfam" id="PF00593"/>
    </source>
</evidence>
<comment type="caution">
    <text evidence="13">The sequence shown here is derived from an EMBL/GenBank/DDBJ whole genome shotgun (WGS) entry which is preliminary data.</text>
</comment>
<evidence type="ECO:0000256" key="3">
    <source>
        <dbReference type="ARBA" id="ARBA00022452"/>
    </source>
</evidence>
<keyword evidence="7 8" id="KW-0998">Cell outer membrane</keyword>
<evidence type="ECO:0000313" key="14">
    <source>
        <dbReference type="Proteomes" id="UP000546200"/>
    </source>
</evidence>
<feature type="chain" id="PRO_5031106032" evidence="10">
    <location>
        <begin position="23"/>
        <end position="726"/>
    </location>
</feature>
<sequence length="726" mass="77039">MTKFFAAGASLFVLAVATPAVAQSASGGIEAINTDQNAAGAAGPTSSAAPEVIVTAPLQQSERDVLQGTSVLTGEALTRSLRPSIGETLARLPGVSATSFGPTASRPILRGFQGERIRILTDGIGSIDVSNTSVDHAVVINPLLAERVEVLRGPSALLFGSSAVGGVVNVVDTRIPRSAPTNGYRLNGIANYGSAANERSISGAGDVAVGQHLVLHADGSYLKTDDLRIGGYALSPAARRAALSQVGLPQDSEEPIDFAASAAIRGKLPNSSSEIWTAGVGASVVTDTGSLGVSYSHYDGVYGIPVRYATAVGQEQEAPRLDVAQNRVDLRGEVEAGGGFVDRIRVRVGHATYRHFELEKDGSVGTAFYNNGTEGRLEIVQARQGAWSGASGVQYLNRLFDVEGEEAFLPRNETNQTGLFTVQQFDFGSFKAEGGLRYEWTDLTAKNDPDSRFFIGRRSFSALSGSLGGSFGIGDNIRVGLNGSRTERAPSAEELFANGGHAGTQAYELGNPNFRLEKSWGLEATFHAHTSRLNLDASAYYNWFTNYISENQADAFVCEAGAARYGAAGRAVDLPCFQYQQGKARYYGFEADLSASLFTLGATRINADILGDYVHANIVDVSPVPRIPAPRVLGGFEAQGDKFTARAEVEHVFEQNRIAAFETPTDGYTMVNASVSLSPFGRSSKTQLVLSANNIFDVTARRASSFLKDFAPLAGRDLRATLRFGI</sequence>
<keyword evidence="6 8" id="KW-0472">Membrane</keyword>